<organism evidence="3 4">
    <name type="scientific">Zophobas morio</name>
    <dbReference type="NCBI Taxonomy" id="2755281"/>
    <lineage>
        <taxon>Eukaryota</taxon>
        <taxon>Metazoa</taxon>
        <taxon>Ecdysozoa</taxon>
        <taxon>Arthropoda</taxon>
        <taxon>Hexapoda</taxon>
        <taxon>Insecta</taxon>
        <taxon>Pterygota</taxon>
        <taxon>Neoptera</taxon>
        <taxon>Endopterygota</taxon>
        <taxon>Coleoptera</taxon>
        <taxon>Polyphaga</taxon>
        <taxon>Cucujiformia</taxon>
        <taxon>Tenebrionidae</taxon>
        <taxon>Zophobas</taxon>
    </lineage>
</organism>
<comment type="caution">
    <text evidence="3">The sequence shown here is derived from an EMBL/GenBank/DDBJ whole genome shotgun (WGS) entry which is preliminary data.</text>
</comment>
<name>A0AA38IA05_9CUCU</name>
<dbReference type="Proteomes" id="UP001168821">
    <property type="component" value="Unassembled WGS sequence"/>
</dbReference>
<dbReference type="GO" id="GO:0097632">
    <property type="term" value="C:extrinsic component of phagophore assembly site membrane"/>
    <property type="evidence" value="ECO:0007669"/>
    <property type="project" value="TreeGrafter"/>
</dbReference>
<evidence type="ECO:0000313" key="3">
    <source>
        <dbReference type="EMBL" id="KAJ3650219.1"/>
    </source>
</evidence>
<dbReference type="GO" id="GO:0000423">
    <property type="term" value="P:mitophagy"/>
    <property type="evidence" value="ECO:0007669"/>
    <property type="project" value="TreeGrafter"/>
</dbReference>
<gene>
    <name evidence="3" type="ORF">Zmor_021920</name>
</gene>
<reference evidence="3" key="1">
    <citation type="journal article" date="2023" name="G3 (Bethesda)">
        <title>Whole genome assemblies of Zophobas morio and Tenebrio molitor.</title>
        <authorList>
            <person name="Kaur S."/>
            <person name="Stinson S.A."/>
            <person name="diCenzo G.C."/>
        </authorList>
    </citation>
    <scope>NUCLEOTIDE SEQUENCE</scope>
    <source>
        <strain evidence="3">QUZm001</strain>
    </source>
</reference>
<dbReference type="PANTHER" id="PTHR13664:SF0">
    <property type="entry name" value="BECLIN 1-ASSOCIATED AUTOPHAGY-RELATED KEY REGULATOR"/>
    <property type="match status" value="1"/>
</dbReference>
<dbReference type="AlphaFoldDB" id="A0AA38IA05"/>
<evidence type="ECO:0000256" key="2">
    <source>
        <dbReference type="SAM" id="Coils"/>
    </source>
</evidence>
<dbReference type="Pfam" id="PF10186">
    <property type="entry name" value="ATG14"/>
    <property type="match status" value="1"/>
</dbReference>
<dbReference type="GO" id="GO:0035014">
    <property type="term" value="F:phosphatidylinositol 3-kinase regulator activity"/>
    <property type="evidence" value="ECO:0007669"/>
    <property type="project" value="TreeGrafter"/>
</dbReference>
<dbReference type="GO" id="GO:0035032">
    <property type="term" value="C:phosphatidylinositol 3-kinase complex, class III"/>
    <property type="evidence" value="ECO:0007669"/>
    <property type="project" value="TreeGrafter"/>
</dbReference>
<proteinExistence type="predicted"/>
<sequence>MATSSSDESSTAPKDFHISSSIDSGSRLSLPRQKCLLCSSSRKVFYCKDCIHSGLFYSSKHQASESYLDKRKTLLELEDNKKILEKKCLKHFEFRQKADVLHSKIRQYKDRNRIIKLAVEEKKQKRLKYIADLTKLKEEVKRTSEKLLKYDQKVVQVELCAADKREKVEKQQEQLEQNHQEIMGLVRLRIDQLKNIFPITKVEPKLEEESLESDMVSAIAEASQTMYVRDRWEYADFPSDFNELQYSIVEPCLPGSGNYSLYNIWVSKNKDAVPVNPNPDLVEHNPAYNISAALTYTAQLINVLAFYFNVRLPYRMVYSDFCGGYMDEAQFTRRVARLNANVLYLCFSQNIDLSNLKACETIHNILKLMDTSNPNLGR</sequence>
<dbReference type="GO" id="GO:0016240">
    <property type="term" value="P:autophagosome membrane docking"/>
    <property type="evidence" value="ECO:0007669"/>
    <property type="project" value="TreeGrafter"/>
</dbReference>
<dbReference type="EMBL" id="JALNTZ010000006">
    <property type="protein sequence ID" value="KAJ3650219.1"/>
    <property type="molecule type" value="Genomic_DNA"/>
</dbReference>
<accession>A0AA38IA05</accession>
<protein>
    <recommendedName>
        <fullName evidence="5">Beclin 1-associated autophagy-related key regulator</fullName>
    </recommendedName>
</protein>
<dbReference type="GO" id="GO:0009267">
    <property type="term" value="P:cellular response to starvation"/>
    <property type="evidence" value="ECO:0007669"/>
    <property type="project" value="TreeGrafter"/>
</dbReference>
<keyword evidence="1 2" id="KW-0175">Coiled coil</keyword>
<dbReference type="GO" id="GO:0005776">
    <property type="term" value="C:autophagosome"/>
    <property type="evidence" value="ECO:0007669"/>
    <property type="project" value="TreeGrafter"/>
</dbReference>
<evidence type="ECO:0000256" key="1">
    <source>
        <dbReference type="ARBA" id="ARBA00023054"/>
    </source>
</evidence>
<dbReference type="GO" id="GO:0000045">
    <property type="term" value="P:autophagosome assembly"/>
    <property type="evidence" value="ECO:0007669"/>
    <property type="project" value="TreeGrafter"/>
</dbReference>
<feature type="coiled-coil region" evidence="2">
    <location>
        <begin position="67"/>
        <end position="185"/>
    </location>
</feature>
<evidence type="ECO:0000313" key="4">
    <source>
        <dbReference type="Proteomes" id="UP001168821"/>
    </source>
</evidence>
<dbReference type="InterPro" id="IPR018791">
    <property type="entry name" value="UV_resistance/autophagy_Atg14"/>
</dbReference>
<keyword evidence="4" id="KW-1185">Reference proteome</keyword>
<dbReference type="GO" id="GO:0097629">
    <property type="term" value="C:extrinsic component of omegasome membrane"/>
    <property type="evidence" value="ECO:0007669"/>
    <property type="project" value="TreeGrafter"/>
</dbReference>
<evidence type="ECO:0008006" key="5">
    <source>
        <dbReference type="Google" id="ProtNLM"/>
    </source>
</evidence>
<dbReference type="PANTHER" id="PTHR13664">
    <property type="entry name" value="BECLIN 1-ASSOCIATED AUTOPHAGY-RELATED KEY REGULATOR"/>
    <property type="match status" value="1"/>
</dbReference>
<dbReference type="GO" id="GO:0043495">
    <property type="term" value="F:protein-membrane adaptor activity"/>
    <property type="evidence" value="ECO:0007669"/>
    <property type="project" value="TreeGrafter"/>
</dbReference>